<dbReference type="AlphaFoldDB" id="A0A1H2Q9V4"/>
<keyword evidence="1" id="KW-0812">Transmembrane</keyword>
<evidence type="ECO:0000313" key="2">
    <source>
        <dbReference type="EMBL" id="SDW03946.1"/>
    </source>
</evidence>
<keyword evidence="1" id="KW-1133">Transmembrane helix</keyword>
<organism evidence="2 3">
    <name type="scientific">Tepidimicrobium xylanilyticum</name>
    <dbReference type="NCBI Taxonomy" id="1123352"/>
    <lineage>
        <taxon>Bacteria</taxon>
        <taxon>Bacillati</taxon>
        <taxon>Bacillota</taxon>
        <taxon>Tissierellia</taxon>
        <taxon>Tissierellales</taxon>
        <taxon>Tepidimicrobiaceae</taxon>
        <taxon>Tepidimicrobium</taxon>
    </lineage>
</organism>
<proteinExistence type="predicted"/>
<evidence type="ECO:0000256" key="1">
    <source>
        <dbReference type="SAM" id="Phobius"/>
    </source>
</evidence>
<reference evidence="2 3" key="1">
    <citation type="submission" date="2016-10" db="EMBL/GenBank/DDBJ databases">
        <authorList>
            <person name="de Groot N.N."/>
        </authorList>
    </citation>
    <scope>NUCLEOTIDE SEQUENCE [LARGE SCALE GENOMIC DNA]</scope>
    <source>
        <strain evidence="2 3">DSM 23310</strain>
    </source>
</reference>
<protein>
    <submittedName>
        <fullName evidence="2">Uncharacterized protein</fullName>
    </submittedName>
</protein>
<feature type="transmembrane region" description="Helical" evidence="1">
    <location>
        <begin position="61"/>
        <end position="79"/>
    </location>
</feature>
<keyword evidence="1" id="KW-0472">Membrane</keyword>
<name>A0A1H2Q9V4_9FIRM</name>
<evidence type="ECO:0000313" key="3">
    <source>
        <dbReference type="Proteomes" id="UP000198828"/>
    </source>
</evidence>
<keyword evidence="3" id="KW-1185">Reference proteome</keyword>
<accession>A0A1H2Q9V4</accession>
<gene>
    <name evidence="2" type="ORF">SAMN05660923_00095</name>
</gene>
<dbReference type="EMBL" id="FNNG01000001">
    <property type="protein sequence ID" value="SDW03946.1"/>
    <property type="molecule type" value="Genomic_DNA"/>
</dbReference>
<sequence length="152" mass="17353">MEHKRMDKKYIEVWGDTVDLKELVYASIIGIVLTMGMFLIGRKIFLNMNNINLDLVNGYSLLFGVLGCILSGIISARLFKPKRIIEVRHSKENTEEVISAAGMTVEEEIEALSNIDSQIIKELEGLKLYGLLALIPEDSKNYKPEYRFREDI</sequence>
<feature type="transmembrane region" description="Helical" evidence="1">
    <location>
        <begin position="23"/>
        <end position="41"/>
    </location>
</feature>
<dbReference type="Proteomes" id="UP000198828">
    <property type="component" value="Unassembled WGS sequence"/>
</dbReference>
<dbReference type="RefSeq" id="WP_200773577.1">
    <property type="nucleotide sequence ID" value="NZ_BSYN01000001.1"/>
</dbReference>